<organism evidence="4 5">
    <name type="scientific">Colletotrichum chlorophyti</name>
    <dbReference type="NCBI Taxonomy" id="708187"/>
    <lineage>
        <taxon>Eukaryota</taxon>
        <taxon>Fungi</taxon>
        <taxon>Dikarya</taxon>
        <taxon>Ascomycota</taxon>
        <taxon>Pezizomycotina</taxon>
        <taxon>Sordariomycetes</taxon>
        <taxon>Hypocreomycetidae</taxon>
        <taxon>Glomerellales</taxon>
        <taxon>Glomerellaceae</taxon>
        <taxon>Colletotrichum</taxon>
    </lineage>
</organism>
<keyword evidence="1" id="KW-0728">SH3 domain</keyword>
<feature type="region of interest" description="Disordered" evidence="2">
    <location>
        <begin position="740"/>
        <end position="786"/>
    </location>
</feature>
<accession>A0A1Q8S2Q9</accession>
<feature type="compositionally biased region" description="Low complexity" evidence="2">
    <location>
        <begin position="307"/>
        <end position="316"/>
    </location>
</feature>
<dbReference type="EMBL" id="MPGH01000034">
    <property type="protein sequence ID" value="OLN95661.1"/>
    <property type="molecule type" value="Genomic_DNA"/>
</dbReference>
<dbReference type="InterPro" id="IPR036028">
    <property type="entry name" value="SH3-like_dom_sf"/>
</dbReference>
<protein>
    <recommendedName>
        <fullName evidence="3">SH3 domain-containing protein</fullName>
    </recommendedName>
</protein>
<evidence type="ECO:0000313" key="5">
    <source>
        <dbReference type="Proteomes" id="UP000186583"/>
    </source>
</evidence>
<sequence length="786" mass="87509">MDVIDDLVTGVFKEVIEKASLAVENAADNRDMLSESQKLVKGAERVLKIIEPLCSRHLEEYGVKFTDALKDDNDIAEYRSQLTDKLWDFDDYIEADTFEKDTYVELREMCKKSGLRIGEILKRMKLEAAQREPAATPIMAALPPAVTVNIQAQTDPATPGDSEVLGPLSSIEPEAKVEEEILEPPPPPTNNPWDLETSPPIDMGLEVMDDNFERRPPVTAMSSPTTEPASPDDTNRLSHSPSRQMDFSVDRMLSEDEPYQLSPQDVSRSPVDRAPFAQRGRTSSTTLTAAIPEDQAMRLQSTVPHRQSQTSSNHSHYSSRRSQDSLQNSILDSRRSDGVVSPAMTDYRASTADQDAQVSPISRPVIPANFPSGIQDGIERVPLVVNDTEGLIPVEAESSQTPRSQPHVPTRSKDCSIGLSSSFYLYKGFCDGAKEVVGGELGIKKIKRPSFSGAQTFAKCSSCSYELDYTQVQKDINNSNDANYVLNRIVFRPRFLQKSHIATKRPDELLFGCVFCVHSQRTLEECDATVFFSQQKLFEHIARHPRPLPRVSGVTVVEEAEIPFNLRNNYDLHLKSPPNPSLLAEKQPELAQLPSATATQTVKRMYGMRLLADKTPAFELANGARIAGIEFPAKYNGEWIMGWHEGHYGSAPVDVLKLEPPPKSEIRMDTTSNISAVARWKFAPKSKGGGDWLKFDHGERITNISWAWQDHWCWSGTNSKGTWGIFPQTHIDNNSIREISDRSSISSSERRKSDGFFGKLTSRKMSQRPPSVAETAAVPASRPSVF</sequence>
<evidence type="ECO:0000313" key="4">
    <source>
        <dbReference type="EMBL" id="OLN95661.1"/>
    </source>
</evidence>
<dbReference type="SUPFAM" id="SSF50044">
    <property type="entry name" value="SH3-domain"/>
    <property type="match status" value="1"/>
</dbReference>
<name>A0A1Q8S2Q9_9PEZI</name>
<evidence type="ECO:0000259" key="3">
    <source>
        <dbReference type="Pfam" id="PF14604"/>
    </source>
</evidence>
<evidence type="ECO:0000256" key="2">
    <source>
        <dbReference type="SAM" id="MobiDB-lite"/>
    </source>
</evidence>
<feature type="region of interest" description="Disordered" evidence="2">
    <location>
        <begin position="181"/>
        <end position="242"/>
    </location>
</feature>
<dbReference type="Pfam" id="PF14604">
    <property type="entry name" value="SH3_9"/>
    <property type="match status" value="1"/>
</dbReference>
<gene>
    <name evidence="4" type="ORF">CCHL11_04904</name>
</gene>
<proteinExistence type="predicted"/>
<dbReference type="STRING" id="708187.A0A1Q8S2Q9"/>
<reference evidence="4 5" key="1">
    <citation type="submission" date="2016-11" db="EMBL/GenBank/DDBJ databases">
        <title>Draft Genome Assembly of Colletotrichum chlorophyti a pathogen of herbaceous plants.</title>
        <authorList>
            <person name="Gan P."/>
            <person name="Narusaka M."/>
            <person name="Tsushima A."/>
            <person name="Narusaka Y."/>
            <person name="Takano Y."/>
            <person name="Shirasu K."/>
        </authorList>
    </citation>
    <scope>NUCLEOTIDE SEQUENCE [LARGE SCALE GENOMIC DNA]</scope>
    <source>
        <strain evidence="4 5">NTL11</strain>
    </source>
</reference>
<evidence type="ECO:0000256" key="1">
    <source>
        <dbReference type="ARBA" id="ARBA00022443"/>
    </source>
</evidence>
<dbReference type="AlphaFoldDB" id="A0A1Q8S2Q9"/>
<keyword evidence="5" id="KW-1185">Reference proteome</keyword>
<comment type="caution">
    <text evidence="4">The sequence shown here is derived from an EMBL/GenBank/DDBJ whole genome shotgun (WGS) entry which is preliminary data.</text>
</comment>
<feature type="region of interest" description="Disordered" evidence="2">
    <location>
        <begin position="257"/>
        <end position="327"/>
    </location>
</feature>
<feature type="domain" description="SH3" evidence="3">
    <location>
        <begin position="678"/>
        <end position="731"/>
    </location>
</feature>
<dbReference type="OrthoDB" id="5243589at2759"/>
<dbReference type="Proteomes" id="UP000186583">
    <property type="component" value="Unassembled WGS sequence"/>
</dbReference>
<dbReference type="InterPro" id="IPR001452">
    <property type="entry name" value="SH3_domain"/>
</dbReference>